<name>A0A0E0F0L8_9ORYZ</name>
<dbReference type="Gene3D" id="3.40.50.2000">
    <property type="entry name" value="Glycogen Phosphorylase B"/>
    <property type="match status" value="1"/>
</dbReference>
<dbReference type="Gramene" id="OMERI10G14060.1">
    <property type="protein sequence ID" value="OMERI10G14060.1"/>
    <property type="gene ID" value="OMERI10G14060"/>
</dbReference>
<dbReference type="eggNOG" id="ENOG502QTK2">
    <property type="taxonomic scope" value="Eukaryota"/>
</dbReference>
<feature type="transmembrane region" description="Helical" evidence="1">
    <location>
        <begin position="52"/>
        <end position="72"/>
    </location>
</feature>
<evidence type="ECO:0000313" key="2">
    <source>
        <dbReference type="EnsemblPlants" id="OMERI10G14060.1"/>
    </source>
</evidence>
<sequence length="897" mass="100618">MWRRGSHSDAAYHLPTAAAAGGGGWAASSSAGGGAASRRRRRPGLSCRPSHLFFALLVALFTVSLLVVWQLLPIGDGGKAEEGVEGLPRPGGGWGGGVMRFSASSVALREFHGESRLEAARSERRWWPGLAPVRLALFVGTMNINAQSLMVATLAKSLKNLGYEVEVLAFADGKANDILENICHVNVVSPPSLKYIDWSKYNAVLLSSLEGKMVVSILMQEPFQFLPVVWLIHEDALGQFLRNPELHQSIPNHIEDWRTHFNACTYVVFPDSYLPLLHSALDTGNFLVISGSPVDILATKRYSSSHTQESARNQYGSKEDDVVVLVVGSYLFFDELPWDFATVLRASAPHIMDMAKTKNLGVQFIFFCGNDTDAYNSAFQELASHMGFPVGSVKHFSLTHDIRNLLVFADIVLYGSSRQEPVFPPLLLRSMASEIPIIVPNLTVITKYITDGTHGFLFNADDPSTMVSAFAQILGEKRLSARAFSVALEGKLLSKNMLAYDCITAHIDERVERPLLSWDEVYKNARKSERLKPEGNERDEGELERTGQPVCIYEIYSGEGAWPFLHHGSLYRGITLSKGGRRPRSDDVDAVTHLSVLDNPYYSDRLCEFGAMFAVANRIDAVHKLPWIGFQSWQAAGRKVSLSEKAEETLEETMAGENNEDVIYYWAPMDMDQTSNFWSMCDWLNAGRCRTLFEDTFRTMYGLSDGITALPPMPNDGDYWSTLHSWVMPTPSFLKFIMFSRMFVDSLHSLNVNGTDPASCLLGASQLEKRHCYCRILEVLVNVWAYHSGKKMAYLNPVTGDIREQHPLDDRNEMWVKFFNFTLLKSMDEDLAEEADDGMHAGDDQWLWPLTGQVFWPGIADREREEKYIKKLDKKLKNKVKLLERQKSGYKQKPLGQ</sequence>
<dbReference type="AlphaFoldDB" id="A0A0E0F0L8"/>
<keyword evidence="1" id="KW-0472">Membrane</keyword>
<feature type="transmembrane region" description="Helical" evidence="1">
    <location>
        <begin position="12"/>
        <end position="31"/>
    </location>
</feature>
<dbReference type="PANTHER" id="PTHR46635:SF2">
    <property type="entry name" value="GLYCOSYL TRANSFERASE FAMILY 1 DOMAIN-CONTAINING PROTEIN"/>
    <property type="match status" value="1"/>
</dbReference>
<dbReference type="EnsemblPlants" id="OMERI10G14060.1">
    <property type="protein sequence ID" value="OMERI10G14060.1"/>
    <property type="gene ID" value="OMERI10G14060"/>
</dbReference>
<evidence type="ECO:0000256" key="1">
    <source>
        <dbReference type="SAM" id="Phobius"/>
    </source>
</evidence>
<accession>A0A0E0F0L8</accession>
<dbReference type="Pfam" id="PF13692">
    <property type="entry name" value="Glyco_trans_1_4"/>
    <property type="match status" value="1"/>
</dbReference>
<reference evidence="2" key="1">
    <citation type="submission" date="2015-04" db="UniProtKB">
        <authorList>
            <consortium name="EnsemblPlants"/>
        </authorList>
    </citation>
    <scope>IDENTIFICATION</scope>
</reference>
<keyword evidence="3" id="KW-1185">Reference proteome</keyword>
<protein>
    <recommendedName>
        <fullName evidence="4">Glycosyl transferase family 1 domain-containing protein</fullName>
    </recommendedName>
</protein>
<keyword evidence="1" id="KW-1133">Transmembrane helix</keyword>
<dbReference type="Proteomes" id="UP000008021">
    <property type="component" value="Chromosome 10"/>
</dbReference>
<proteinExistence type="predicted"/>
<dbReference type="PANTHER" id="PTHR46635">
    <property type="entry name" value="GLYCOSYL TRANSFERASE FAMILY 1 PROTEIN"/>
    <property type="match status" value="1"/>
</dbReference>
<dbReference type="SUPFAM" id="SSF53756">
    <property type="entry name" value="UDP-Glycosyltransferase/glycogen phosphorylase"/>
    <property type="match status" value="1"/>
</dbReference>
<reference evidence="2" key="2">
    <citation type="submission" date="2018-05" db="EMBL/GenBank/DDBJ databases">
        <title>OmerRS3 (Oryza meridionalis Reference Sequence Version 3).</title>
        <authorList>
            <person name="Zhang J."/>
            <person name="Kudrna D."/>
            <person name="Lee S."/>
            <person name="Talag J."/>
            <person name="Welchert J."/>
            <person name="Wing R.A."/>
        </authorList>
    </citation>
    <scope>NUCLEOTIDE SEQUENCE [LARGE SCALE GENOMIC DNA]</scope>
    <source>
        <strain evidence="2">cv. OR44</strain>
    </source>
</reference>
<organism evidence="2">
    <name type="scientific">Oryza meridionalis</name>
    <dbReference type="NCBI Taxonomy" id="40149"/>
    <lineage>
        <taxon>Eukaryota</taxon>
        <taxon>Viridiplantae</taxon>
        <taxon>Streptophyta</taxon>
        <taxon>Embryophyta</taxon>
        <taxon>Tracheophyta</taxon>
        <taxon>Spermatophyta</taxon>
        <taxon>Magnoliopsida</taxon>
        <taxon>Liliopsida</taxon>
        <taxon>Poales</taxon>
        <taxon>Poaceae</taxon>
        <taxon>BOP clade</taxon>
        <taxon>Oryzoideae</taxon>
        <taxon>Oryzeae</taxon>
        <taxon>Oryzinae</taxon>
        <taxon>Oryza</taxon>
    </lineage>
</organism>
<dbReference type="HOGENOM" id="CLU_013099_0_0_1"/>
<dbReference type="STRING" id="40149.A0A0E0F0L8"/>
<evidence type="ECO:0008006" key="4">
    <source>
        <dbReference type="Google" id="ProtNLM"/>
    </source>
</evidence>
<keyword evidence="1" id="KW-0812">Transmembrane</keyword>
<evidence type="ECO:0000313" key="3">
    <source>
        <dbReference type="Proteomes" id="UP000008021"/>
    </source>
</evidence>